<evidence type="ECO:0000259" key="9">
    <source>
        <dbReference type="SMART" id="SM00043"/>
    </source>
</evidence>
<dbReference type="Ensembl" id="ENSPSIT00000002926.1">
    <property type="protein sequence ID" value="ENSPSIP00000002915.1"/>
    <property type="gene ID" value="ENSPSIG00000002829.1"/>
</dbReference>
<keyword evidence="3" id="KW-0964">Secreted</keyword>
<dbReference type="eggNOG" id="ENOG502SC50">
    <property type="taxonomic scope" value="Eukaryota"/>
</dbReference>
<sequence>FSAMAFPAAEAGPWLCLLLFLGVLFTLGACIPGGLHTVPVSDPEVQQAAHMAVQTYNQRSKSLYYSRGLPVLSAQKQVVGGLLLHLTMELEETLCRKNQDGLVELDKCLLPPLPQQKKVHCEFQIWSEPWLHKMQIDQRCK</sequence>
<evidence type="ECO:0000256" key="5">
    <source>
        <dbReference type="ARBA" id="ARBA00022704"/>
    </source>
</evidence>
<reference evidence="11" key="1">
    <citation type="submission" date="2011-10" db="EMBL/GenBank/DDBJ databases">
        <authorList>
            <consortium name="Soft-shell Turtle Genome Consortium"/>
        </authorList>
    </citation>
    <scope>NUCLEOTIDE SEQUENCE [LARGE SCALE GENOMIC DNA]</scope>
    <source>
        <strain evidence="11">Daiwa-1</strain>
    </source>
</reference>
<dbReference type="Gene3D" id="3.10.450.10">
    <property type="match status" value="1"/>
</dbReference>
<evidence type="ECO:0000256" key="7">
    <source>
        <dbReference type="ARBA" id="ARBA00078073"/>
    </source>
</evidence>
<evidence type="ECO:0000256" key="6">
    <source>
        <dbReference type="ARBA" id="ARBA00023157"/>
    </source>
</evidence>
<evidence type="ECO:0000313" key="11">
    <source>
        <dbReference type="Proteomes" id="UP000007267"/>
    </source>
</evidence>
<dbReference type="PROSITE" id="PS00287">
    <property type="entry name" value="CYSTATIN"/>
    <property type="match status" value="1"/>
</dbReference>
<evidence type="ECO:0000256" key="2">
    <source>
        <dbReference type="ARBA" id="ARBA00009403"/>
    </source>
</evidence>
<dbReference type="HOGENOM" id="CLU_118168_0_0_1"/>
<organism evidence="10 11">
    <name type="scientific">Pelodiscus sinensis</name>
    <name type="common">Chinese softshell turtle</name>
    <name type="synonym">Trionyx sinensis</name>
    <dbReference type="NCBI Taxonomy" id="13735"/>
    <lineage>
        <taxon>Eukaryota</taxon>
        <taxon>Metazoa</taxon>
        <taxon>Chordata</taxon>
        <taxon>Craniata</taxon>
        <taxon>Vertebrata</taxon>
        <taxon>Euteleostomi</taxon>
        <taxon>Archelosauria</taxon>
        <taxon>Testudinata</taxon>
        <taxon>Testudines</taxon>
        <taxon>Cryptodira</taxon>
        <taxon>Trionychia</taxon>
        <taxon>Trionychidae</taxon>
        <taxon>Pelodiscus</taxon>
    </lineage>
</organism>
<feature type="chain" id="PRO_5018665072" description="Egg-white cystatin" evidence="8">
    <location>
        <begin position="31"/>
        <end position="141"/>
    </location>
</feature>
<comment type="similarity">
    <text evidence="2">Belongs to the cystatin family.</text>
</comment>
<dbReference type="EMBL" id="AGCU01130933">
    <property type="status" value="NOT_ANNOTATED_CDS"/>
    <property type="molecule type" value="Genomic_DNA"/>
</dbReference>
<dbReference type="GeneTree" id="ENSGT00940000161375"/>
<evidence type="ECO:0000256" key="8">
    <source>
        <dbReference type="SAM" id="SignalP"/>
    </source>
</evidence>
<keyword evidence="5" id="KW-0789">Thiol protease inhibitor</keyword>
<keyword evidence="4" id="KW-0646">Protease inhibitor</keyword>
<dbReference type="InterPro" id="IPR018073">
    <property type="entry name" value="Prot_inh_cystat_CS"/>
</dbReference>
<dbReference type="Proteomes" id="UP000007267">
    <property type="component" value="Unassembled WGS sequence"/>
</dbReference>
<dbReference type="SMART" id="SM00043">
    <property type="entry name" value="CY"/>
    <property type="match status" value="1"/>
</dbReference>
<keyword evidence="11" id="KW-1185">Reference proteome</keyword>
<dbReference type="PANTHER" id="PTHR47033">
    <property type="entry name" value="CYSTATIN-M"/>
    <property type="match status" value="1"/>
</dbReference>
<dbReference type="SUPFAM" id="SSF54403">
    <property type="entry name" value="Cystatin/monellin"/>
    <property type="match status" value="1"/>
</dbReference>
<keyword evidence="8" id="KW-0732">Signal</keyword>
<accession>K7F4F5</accession>
<dbReference type="CDD" id="cd00042">
    <property type="entry name" value="CY"/>
    <property type="match status" value="1"/>
</dbReference>
<evidence type="ECO:0000256" key="3">
    <source>
        <dbReference type="ARBA" id="ARBA00022525"/>
    </source>
</evidence>
<dbReference type="OMA" id="WENDMAL"/>
<reference evidence="10" key="4">
    <citation type="submission" date="2025-09" db="UniProtKB">
        <authorList>
            <consortium name="Ensembl"/>
        </authorList>
    </citation>
    <scope>IDENTIFICATION</scope>
</reference>
<dbReference type="AlphaFoldDB" id="K7F4F5"/>
<dbReference type="STRING" id="13735.ENSPSIP00000002915"/>
<dbReference type="GO" id="GO:0004869">
    <property type="term" value="F:cysteine-type endopeptidase inhibitor activity"/>
    <property type="evidence" value="ECO:0007669"/>
    <property type="project" value="UniProtKB-KW"/>
</dbReference>
<dbReference type="Pfam" id="PF00031">
    <property type="entry name" value="Cystatin"/>
    <property type="match status" value="1"/>
</dbReference>
<reference evidence="11" key="2">
    <citation type="journal article" date="2013" name="Nat. Genet.">
        <title>The draft genomes of soft-shell turtle and green sea turtle yield insights into the development and evolution of the turtle-specific body plan.</title>
        <authorList>
            <person name="Wang Z."/>
            <person name="Pascual-Anaya J."/>
            <person name="Zadissa A."/>
            <person name="Li W."/>
            <person name="Niimura Y."/>
            <person name="Huang Z."/>
            <person name="Li C."/>
            <person name="White S."/>
            <person name="Xiong Z."/>
            <person name="Fang D."/>
            <person name="Wang B."/>
            <person name="Ming Y."/>
            <person name="Chen Y."/>
            <person name="Zheng Y."/>
            <person name="Kuraku S."/>
            <person name="Pignatelli M."/>
            <person name="Herrero J."/>
            <person name="Beal K."/>
            <person name="Nozawa M."/>
            <person name="Li Q."/>
            <person name="Wang J."/>
            <person name="Zhang H."/>
            <person name="Yu L."/>
            <person name="Shigenobu S."/>
            <person name="Wang J."/>
            <person name="Liu J."/>
            <person name="Flicek P."/>
            <person name="Searle S."/>
            <person name="Wang J."/>
            <person name="Kuratani S."/>
            <person name="Yin Y."/>
            <person name="Aken B."/>
            <person name="Zhang G."/>
            <person name="Irie N."/>
        </authorList>
    </citation>
    <scope>NUCLEOTIDE SEQUENCE [LARGE SCALE GENOMIC DNA]</scope>
    <source>
        <strain evidence="11">Daiwa-1</strain>
    </source>
</reference>
<reference evidence="10" key="3">
    <citation type="submission" date="2025-08" db="UniProtKB">
        <authorList>
            <consortium name="Ensembl"/>
        </authorList>
    </citation>
    <scope>IDENTIFICATION</scope>
</reference>
<dbReference type="InterPro" id="IPR000010">
    <property type="entry name" value="Cystatin_dom"/>
</dbReference>
<evidence type="ECO:0000256" key="4">
    <source>
        <dbReference type="ARBA" id="ARBA00022690"/>
    </source>
</evidence>
<name>K7F4F5_PELSI</name>
<dbReference type="FunFam" id="3.10.450.10:FF:000004">
    <property type="entry name" value="Cystatin C"/>
    <property type="match status" value="1"/>
</dbReference>
<dbReference type="GO" id="GO:0070062">
    <property type="term" value="C:extracellular exosome"/>
    <property type="evidence" value="ECO:0007669"/>
    <property type="project" value="TreeGrafter"/>
</dbReference>
<dbReference type="InterPro" id="IPR046350">
    <property type="entry name" value="Cystatin_sf"/>
</dbReference>
<evidence type="ECO:0000313" key="10">
    <source>
        <dbReference type="Ensembl" id="ENSPSIP00000002915.1"/>
    </source>
</evidence>
<protein>
    <recommendedName>
        <fullName evidence="7">Egg-white cystatin</fullName>
    </recommendedName>
</protein>
<dbReference type="PANTHER" id="PTHR47033:SF1">
    <property type="entry name" value="CYSTATIN-M"/>
    <property type="match status" value="1"/>
</dbReference>
<comment type="subcellular location">
    <subcellularLocation>
        <location evidence="1">Secreted</location>
    </subcellularLocation>
</comment>
<keyword evidence="6" id="KW-1015">Disulfide bond</keyword>
<feature type="signal peptide" evidence="8">
    <location>
        <begin position="1"/>
        <end position="30"/>
    </location>
</feature>
<feature type="domain" description="Cystatin" evidence="9">
    <location>
        <begin position="30"/>
        <end position="141"/>
    </location>
</feature>
<proteinExistence type="inferred from homology"/>
<evidence type="ECO:0000256" key="1">
    <source>
        <dbReference type="ARBA" id="ARBA00004613"/>
    </source>
</evidence>